<comment type="similarity">
    <text evidence="1 2">Belongs to the peptidase S10 family.</text>
</comment>
<evidence type="ECO:0000313" key="3">
    <source>
        <dbReference type="EMBL" id="VDM99091.1"/>
    </source>
</evidence>
<dbReference type="Pfam" id="PF00450">
    <property type="entry name" value="Peptidase_S10"/>
    <property type="match status" value="2"/>
</dbReference>
<accession>A0A0N5CRP3</accession>
<dbReference type="OMA" id="WEGCNDD"/>
<dbReference type="PANTHER" id="PTHR11802:SF480">
    <property type="entry name" value="CARBOXYPEPTIDASE"/>
    <property type="match status" value="1"/>
</dbReference>
<dbReference type="WBParaSite" id="TCLT_0000289301-mRNA-1">
    <property type="protein sequence ID" value="TCLT_0000289301-mRNA-1"/>
    <property type="gene ID" value="TCLT_0000289301"/>
</dbReference>
<keyword evidence="4" id="KW-1185">Reference proteome</keyword>
<dbReference type="EMBL" id="UYYF01000774">
    <property type="protein sequence ID" value="VDM99091.1"/>
    <property type="molecule type" value="Genomic_DNA"/>
</dbReference>
<gene>
    <name evidence="3" type="ORF">TCLT_LOCUS2894</name>
</gene>
<dbReference type="FunFam" id="3.40.50.1820:FF:000222">
    <property type="entry name" value="Carboxypeptidase"/>
    <property type="match status" value="1"/>
</dbReference>
<dbReference type="AlphaFoldDB" id="A0A0N5CRP3"/>
<keyword evidence="2" id="KW-0645">Protease</keyword>
<name>A0A0N5CRP3_THECL</name>
<sequence length="739" mass="85645">DPYNTYQDCYLDEVEGSTEKNRTFGKIKKKTSLKSSFETYGARGFIDQGARINIGSTDAQYGLPCWVREKTHNYLNLKKVREALHIPLTLPEWQECSDEVFESYQRERMDMMSSFDDIINSGFPLRILIYNGDVDTVCNFLGNEWFLLNLVQNHSMSTSMRYSWSYQKDTKYEEQLGGYSQNFTHCDSDLKTCVSINFVTVKGAGHFVPMDRPGPSLQLITNFIQNININTSLFWNTTAKPTLPQYITSKVIPATRKENDRIIYLPGLTFPVTFKQYSGFLKSVPGDYLHYFFVESKRNPARDPLVLWLNGGPGCSSLEGLFLENGPFHPNPDGTTLFENIYSWNQIANVLYLESPRNVGFSWQNTSINKDPTYNDLKASFEYNNWIETSKQTNTARGAFYALMDFLEIFPEYRNRRFYITGESYAGIYIPTLTSYIIKKIYTNQAPGLNLIGIAIGNGELSMRDQLNSIISMLYFRGVYGKDLYARLMACCENNTIPAAFCNFDRYVIFINGWALPKDFSNECAKAIAEFGSHYIWFQSKIQDPYNLIEDGYRQFVETDMQSKLRTNLHKRKFWAEYLRKGFNQSSAPYDNQQSSAINYASTDGKGNFYFYARSATTNYLNLKDVRSALHIPEHIQPWEGCNDDINYYYYQQYEDTTPIFEQIIHSGYTLDILIYNGDVDLVCEFLGNEWFTERLAKSYKMNVTRKRSEWTYEGERAGYWKQFRSPIGNLDLVSVKVF</sequence>
<dbReference type="PROSITE" id="PS00560">
    <property type="entry name" value="CARBOXYPEPT_SER_HIS"/>
    <property type="match status" value="1"/>
</dbReference>
<evidence type="ECO:0000313" key="5">
    <source>
        <dbReference type="WBParaSite" id="TCLT_0000289301-mRNA-1"/>
    </source>
</evidence>
<evidence type="ECO:0000313" key="4">
    <source>
        <dbReference type="Proteomes" id="UP000276776"/>
    </source>
</evidence>
<dbReference type="PANTHER" id="PTHR11802">
    <property type="entry name" value="SERINE PROTEASE FAMILY S10 SERINE CARBOXYPEPTIDASE"/>
    <property type="match status" value="1"/>
</dbReference>
<evidence type="ECO:0000256" key="2">
    <source>
        <dbReference type="RuleBase" id="RU361156"/>
    </source>
</evidence>
<dbReference type="OrthoDB" id="443318at2759"/>
<dbReference type="Gene3D" id="3.40.50.1820">
    <property type="entry name" value="alpha/beta hydrolase"/>
    <property type="match status" value="2"/>
</dbReference>
<dbReference type="InterPro" id="IPR001563">
    <property type="entry name" value="Peptidase_S10"/>
</dbReference>
<keyword evidence="2" id="KW-0378">Hydrolase</keyword>
<dbReference type="FunFam" id="3.40.50.12670:FF:000002">
    <property type="entry name" value="Carboxypeptidase"/>
    <property type="match status" value="1"/>
</dbReference>
<keyword evidence="2" id="KW-0121">Carboxypeptidase</keyword>
<protein>
    <recommendedName>
        <fullName evidence="2">Carboxypeptidase</fullName>
        <ecNumber evidence="2">3.4.16.-</ecNumber>
    </recommendedName>
</protein>
<reference evidence="5" key="1">
    <citation type="submission" date="2017-02" db="UniProtKB">
        <authorList>
            <consortium name="WormBaseParasite"/>
        </authorList>
    </citation>
    <scope>IDENTIFICATION</scope>
</reference>
<dbReference type="InterPro" id="IPR018202">
    <property type="entry name" value="Ser_caboxypep_ser_AS"/>
</dbReference>
<dbReference type="Proteomes" id="UP000276776">
    <property type="component" value="Unassembled WGS sequence"/>
</dbReference>
<organism evidence="5">
    <name type="scientific">Thelazia callipaeda</name>
    <name type="common">Oriental eyeworm</name>
    <name type="synonym">Parasitic nematode</name>
    <dbReference type="NCBI Taxonomy" id="103827"/>
    <lineage>
        <taxon>Eukaryota</taxon>
        <taxon>Metazoa</taxon>
        <taxon>Ecdysozoa</taxon>
        <taxon>Nematoda</taxon>
        <taxon>Chromadorea</taxon>
        <taxon>Rhabditida</taxon>
        <taxon>Spirurina</taxon>
        <taxon>Spiruromorpha</taxon>
        <taxon>Thelazioidea</taxon>
        <taxon>Thelaziidae</taxon>
        <taxon>Thelazia</taxon>
    </lineage>
</organism>
<evidence type="ECO:0000256" key="1">
    <source>
        <dbReference type="ARBA" id="ARBA00009431"/>
    </source>
</evidence>
<dbReference type="PROSITE" id="PS00131">
    <property type="entry name" value="CARBOXYPEPT_SER_SER"/>
    <property type="match status" value="1"/>
</dbReference>
<dbReference type="GO" id="GO:0004185">
    <property type="term" value="F:serine-type carboxypeptidase activity"/>
    <property type="evidence" value="ECO:0007669"/>
    <property type="project" value="UniProtKB-UniRule"/>
</dbReference>
<dbReference type="STRING" id="103827.A0A0N5CRP3"/>
<dbReference type="Gene3D" id="3.40.50.12670">
    <property type="match status" value="1"/>
</dbReference>
<dbReference type="EC" id="3.4.16.-" evidence="2"/>
<proteinExistence type="inferred from homology"/>
<reference evidence="3 4" key="2">
    <citation type="submission" date="2018-11" db="EMBL/GenBank/DDBJ databases">
        <authorList>
            <consortium name="Pathogen Informatics"/>
        </authorList>
    </citation>
    <scope>NUCLEOTIDE SEQUENCE [LARGE SCALE GENOMIC DNA]</scope>
</reference>
<dbReference type="PRINTS" id="PR00724">
    <property type="entry name" value="CRBOXYPTASEC"/>
</dbReference>
<dbReference type="InterPro" id="IPR029058">
    <property type="entry name" value="AB_hydrolase_fold"/>
</dbReference>
<dbReference type="GO" id="GO:0006508">
    <property type="term" value="P:proteolysis"/>
    <property type="evidence" value="ECO:0007669"/>
    <property type="project" value="UniProtKB-KW"/>
</dbReference>
<dbReference type="InterPro" id="IPR033124">
    <property type="entry name" value="Ser_caboxypep_his_AS"/>
</dbReference>
<dbReference type="SUPFAM" id="SSF53474">
    <property type="entry name" value="alpha/beta-Hydrolases"/>
    <property type="match status" value="2"/>
</dbReference>